<organism evidence="4 5">
    <name type="scientific">[Myrmecia] bisecta</name>
    <dbReference type="NCBI Taxonomy" id="41462"/>
    <lineage>
        <taxon>Eukaryota</taxon>
        <taxon>Viridiplantae</taxon>
        <taxon>Chlorophyta</taxon>
        <taxon>core chlorophytes</taxon>
        <taxon>Trebouxiophyceae</taxon>
        <taxon>Trebouxiales</taxon>
        <taxon>Trebouxiaceae</taxon>
        <taxon>Myrmecia</taxon>
    </lineage>
</organism>
<dbReference type="CDD" id="cd00051">
    <property type="entry name" value="EFh"/>
    <property type="match status" value="1"/>
</dbReference>
<evidence type="ECO:0000313" key="5">
    <source>
        <dbReference type="Proteomes" id="UP001489004"/>
    </source>
</evidence>
<dbReference type="Proteomes" id="UP001489004">
    <property type="component" value="Unassembled WGS sequence"/>
</dbReference>
<dbReference type="InterPro" id="IPR002048">
    <property type="entry name" value="EF_hand_dom"/>
</dbReference>
<dbReference type="PROSITE" id="PS50222">
    <property type="entry name" value="EF_HAND_2"/>
    <property type="match status" value="3"/>
</dbReference>
<dbReference type="SMART" id="SM00054">
    <property type="entry name" value="EFh"/>
    <property type="match status" value="3"/>
</dbReference>
<dbReference type="GO" id="GO:0016460">
    <property type="term" value="C:myosin II complex"/>
    <property type="evidence" value="ECO:0007669"/>
    <property type="project" value="TreeGrafter"/>
</dbReference>
<dbReference type="PANTHER" id="PTHR23048:SF0">
    <property type="entry name" value="CALMODULIN LIKE 3"/>
    <property type="match status" value="1"/>
</dbReference>
<sequence>MTTLSAHELEMCRKAFAGFDTDNSGTIDAKELKLVLQALGQAPSDEELFVMISQVDEDRSGEIEFPEFLKVVEKQKKDAAQQNDETDTVEAFVALGGNHDKTGTVSVDTLRRTVKEFELTIDLDAMLKELDKDSSGTIDFGEFKKLLGE</sequence>
<feature type="domain" description="EF-hand" evidence="3">
    <location>
        <begin position="118"/>
        <end position="149"/>
    </location>
</feature>
<keyword evidence="2" id="KW-0106">Calcium</keyword>
<dbReference type="PROSITE" id="PS00018">
    <property type="entry name" value="EF_HAND_1"/>
    <property type="match status" value="3"/>
</dbReference>
<gene>
    <name evidence="4" type="ORF">WJX72_008371</name>
</gene>
<accession>A0AAW1PI10</accession>
<evidence type="ECO:0000256" key="1">
    <source>
        <dbReference type="ARBA" id="ARBA00022737"/>
    </source>
</evidence>
<dbReference type="FunFam" id="1.10.238.10:FF:000003">
    <property type="entry name" value="Calmodulin A"/>
    <property type="match status" value="1"/>
</dbReference>
<dbReference type="Gene3D" id="1.10.238.10">
    <property type="entry name" value="EF-hand"/>
    <property type="match status" value="2"/>
</dbReference>
<feature type="domain" description="EF-hand" evidence="3">
    <location>
        <begin position="7"/>
        <end position="42"/>
    </location>
</feature>
<dbReference type="Pfam" id="PF00036">
    <property type="entry name" value="EF-hand_1"/>
    <property type="match status" value="1"/>
</dbReference>
<keyword evidence="1" id="KW-0677">Repeat</keyword>
<dbReference type="InterPro" id="IPR018247">
    <property type="entry name" value="EF_Hand_1_Ca_BS"/>
</dbReference>
<dbReference type="SUPFAM" id="SSF47473">
    <property type="entry name" value="EF-hand"/>
    <property type="match status" value="1"/>
</dbReference>
<dbReference type="EMBL" id="JALJOR010000011">
    <property type="protein sequence ID" value="KAK9809046.1"/>
    <property type="molecule type" value="Genomic_DNA"/>
</dbReference>
<keyword evidence="5" id="KW-1185">Reference proteome</keyword>
<dbReference type="GO" id="GO:0005509">
    <property type="term" value="F:calcium ion binding"/>
    <property type="evidence" value="ECO:0007669"/>
    <property type="project" value="InterPro"/>
</dbReference>
<evidence type="ECO:0000256" key="2">
    <source>
        <dbReference type="ARBA" id="ARBA00022837"/>
    </source>
</evidence>
<reference evidence="4 5" key="1">
    <citation type="journal article" date="2024" name="Nat. Commun.">
        <title>Phylogenomics reveals the evolutionary origins of lichenization in chlorophyte algae.</title>
        <authorList>
            <person name="Puginier C."/>
            <person name="Libourel C."/>
            <person name="Otte J."/>
            <person name="Skaloud P."/>
            <person name="Haon M."/>
            <person name="Grisel S."/>
            <person name="Petersen M."/>
            <person name="Berrin J.G."/>
            <person name="Delaux P.M."/>
            <person name="Dal Grande F."/>
            <person name="Keller J."/>
        </authorList>
    </citation>
    <scope>NUCLEOTIDE SEQUENCE [LARGE SCALE GENOMIC DNA]</scope>
    <source>
        <strain evidence="4 5">SAG 2043</strain>
    </source>
</reference>
<comment type="caution">
    <text evidence="4">The sequence shown here is derived from an EMBL/GenBank/DDBJ whole genome shotgun (WGS) entry which is preliminary data.</text>
</comment>
<dbReference type="PANTHER" id="PTHR23048">
    <property type="entry name" value="MYOSIN LIGHT CHAIN 1, 3"/>
    <property type="match status" value="1"/>
</dbReference>
<protein>
    <recommendedName>
        <fullName evidence="3">EF-hand domain-containing protein</fullName>
    </recommendedName>
</protein>
<evidence type="ECO:0000259" key="3">
    <source>
        <dbReference type="PROSITE" id="PS50222"/>
    </source>
</evidence>
<dbReference type="AlphaFoldDB" id="A0AAW1PI10"/>
<dbReference type="Pfam" id="PF13499">
    <property type="entry name" value="EF-hand_7"/>
    <property type="match status" value="1"/>
</dbReference>
<dbReference type="InterPro" id="IPR011992">
    <property type="entry name" value="EF-hand-dom_pair"/>
</dbReference>
<evidence type="ECO:0000313" key="4">
    <source>
        <dbReference type="EMBL" id="KAK9809046.1"/>
    </source>
</evidence>
<dbReference type="InterPro" id="IPR050230">
    <property type="entry name" value="CALM/Myosin/TropC-like"/>
</dbReference>
<feature type="domain" description="EF-hand" evidence="3">
    <location>
        <begin position="43"/>
        <end position="78"/>
    </location>
</feature>
<name>A0AAW1PI10_9CHLO</name>
<proteinExistence type="predicted"/>